<reference evidence="2" key="1">
    <citation type="submission" date="2023-08" db="EMBL/GenBank/DDBJ databases">
        <title>Chromosome-level Genome Assembly of mud carp (Cirrhinus molitorella).</title>
        <authorList>
            <person name="Liu H."/>
        </authorList>
    </citation>
    <scope>NUCLEOTIDE SEQUENCE</scope>
    <source>
        <strain evidence="2">Prfri</strain>
        <tissue evidence="2">Muscle</tissue>
    </source>
</reference>
<evidence type="ECO:0000313" key="3">
    <source>
        <dbReference type="Proteomes" id="UP001187343"/>
    </source>
</evidence>
<feature type="region of interest" description="Disordered" evidence="1">
    <location>
        <begin position="146"/>
        <end position="165"/>
    </location>
</feature>
<keyword evidence="3" id="KW-1185">Reference proteome</keyword>
<organism evidence="2 3">
    <name type="scientific">Cirrhinus molitorella</name>
    <name type="common">mud carp</name>
    <dbReference type="NCBI Taxonomy" id="172907"/>
    <lineage>
        <taxon>Eukaryota</taxon>
        <taxon>Metazoa</taxon>
        <taxon>Chordata</taxon>
        <taxon>Craniata</taxon>
        <taxon>Vertebrata</taxon>
        <taxon>Euteleostomi</taxon>
        <taxon>Actinopterygii</taxon>
        <taxon>Neopterygii</taxon>
        <taxon>Teleostei</taxon>
        <taxon>Ostariophysi</taxon>
        <taxon>Cypriniformes</taxon>
        <taxon>Cyprinidae</taxon>
        <taxon>Labeoninae</taxon>
        <taxon>Labeonini</taxon>
        <taxon>Cirrhinus</taxon>
    </lineage>
</organism>
<dbReference type="AlphaFoldDB" id="A0AA88TEN6"/>
<accession>A0AA88TEN6</accession>
<gene>
    <name evidence="2" type="ORF">Q8A67_021694</name>
</gene>
<name>A0AA88TEN6_9TELE</name>
<sequence>MQDGVPLNSPLTLSLAHKTRLARYMWVGGRGMSRTWEGTKHTAKRPDRPRLPLLHAGCVFVAEMPSKPGMHAATAGKARQARPELEEDTINSSECDCFGFTREWLSFERARDTERCTEGSYLPQCPAVSLSSGCRALRVAADSDQKWPSQRTTPHTTNLVSGTEMASRSRDLIAMSPSKGWTLSF</sequence>
<dbReference type="Proteomes" id="UP001187343">
    <property type="component" value="Unassembled WGS sequence"/>
</dbReference>
<proteinExistence type="predicted"/>
<protein>
    <submittedName>
        <fullName evidence="2">Uncharacterized protein</fullName>
    </submittedName>
</protein>
<evidence type="ECO:0000256" key="1">
    <source>
        <dbReference type="SAM" id="MobiDB-lite"/>
    </source>
</evidence>
<dbReference type="EMBL" id="JAUYZG010000021">
    <property type="protein sequence ID" value="KAK2874541.1"/>
    <property type="molecule type" value="Genomic_DNA"/>
</dbReference>
<comment type="caution">
    <text evidence="2">The sequence shown here is derived from an EMBL/GenBank/DDBJ whole genome shotgun (WGS) entry which is preliminary data.</text>
</comment>
<evidence type="ECO:0000313" key="2">
    <source>
        <dbReference type="EMBL" id="KAK2874541.1"/>
    </source>
</evidence>